<protein>
    <submittedName>
        <fullName evidence="1">Uncharacterized protein</fullName>
    </submittedName>
</protein>
<evidence type="ECO:0000313" key="2">
    <source>
        <dbReference type="Proteomes" id="UP000763557"/>
    </source>
</evidence>
<reference evidence="1 2" key="1">
    <citation type="submission" date="2020-01" db="EMBL/GenBank/DDBJ databases">
        <title>Kibdelosporangium persica a novel Actinomycetes from a hot desert in Iran.</title>
        <authorList>
            <person name="Safaei N."/>
            <person name="Zaburannyi N."/>
            <person name="Mueller R."/>
            <person name="Wink J."/>
        </authorList>
    </citation>
    <scope>NUCLEOTIDE SEQUENCE [LARGE SCALE GENOMIC DNA]</scope>
    <source>
        <strain evidence="1 2">4NS15</strain>
    </source>
</reference>
<accession>A0ABX2FEB0</accession>
<comment type="caution">
    <text evidence="1">The sequence shown here is derived from an EMBL/GenBank/DDBJ whole genome shotgun (WGS) entry which is preliminary data.</text>
</comment>
<keyword evidence="2" id="KW-1185">Reference proteome</keyword>
<organism evidence="1 2">
    <name type="scientific">Kibdelosporangium persicum</name>
    <dbReference type="NCBI Taxonomy" id="2698649"/>
    <lineage>
        <taxon>Bacteria</taxon>
        <taxon>Bacillati</taxon>
        <taxon>Actinomycetota</taxon>
        <taxon>Actinomycetes</taxon>
        <taxon>Pseudonocardiales</taxon>
        <taxon>Pseudonocardiaceae</taxon>
        <taxon>Kibdelosporangium</taxon>
    </lineage>
</organism>
<gene>
    <name evidence="1" type="ORF">GC106_68790</name>
</gene>
<sequence>MERVLNLVRRSPAFIGMRVVVHDDHVEVVSPEQLEFGLGPVYDAVSDAPPHQWADIVDDCLRRILGALTNGSPELNGPTERLLDRVYARLRPADGSPVDWWNYAQEVAPDLLMVLALDHPDRIAILNDSQVERHGYDRLLAAGLDNLCRHLPEAYAANEGVYVLSGDEYVASGLLIMPWVVEAVTGSADLPYGVLVAVPNHTMLVFHVLQDNAGVAYALGEIAHLAAEYYDESTGLSPQVYWWSPGAQAMEPVARLADDATGVIGEDLVTHYSAGFADLLQRLPRS</sequence>
<evidence type="ECO:0000313" key="1">
    <source>
        <dbReference type="EMBL" id="NRN69622.1"/>
    </source>
</evidence>
<name>A0ABX2FEB0_9PSEU</name>
<dbReference type="Proteomes" id="UP000763557">
    <property type="component" value="Unassembled WGS sequence"/>
</dbReference>
<dbReference type="RefSeq" id="WP_173140009.1">
    <property type="nucleotide sequence ID" value="NZ_CBCSGW010000024.1"/>
</dbReference>
<dbReference type="EMBL" id="JAAATY010000029">
    <property type="protein sequence ID" value="NRN69622.1"/>
    <property type="molecule type" value="Genomic_DNA"/>
</dbReference>
<proteinExistence type="predicted"/>